<name>A0A9P1IHB7_9PELO</name>
<sequence length="314" mass="34984">MTKKGLQRSRSISPNPTPREDPKDAKKKDEKEDKNERKTSDELRRVKSTGALPRTSNTQVERISKSSGTSPGNAQVVPYVNDARSTNLRTGFRFPSFRRASQRPPSPEKWATILKPPSASFVPRPSEPLIIEEYDGPSTSAQSSSTNVRPEIVIHSEPDREDRDRDVEAGPGPSNTSRRVAVESSTRQLPPLRIQRENETVARRSVPINVLPITSHTEVAQQTSPTSRSVPRNVPNRYMPRDVLPGAVPLPDLPSPTPPLSPSRTIPERAETPLPIIVVPAQPSTPPATPRGFFRRFLNALHAGYMAFRRWYFS</sequence>
<gene>
    <name evidence="2" type="ORF">CAMP_LOCUS7677</name>
</gene>
<dbReference type="AlphaFoldDB" id="A0A9P1IHB7"/>
<evidence type="ECO:0000256" key="1">
    <source>
        <dbReference type="SAM" id="MobiDB-lite"/>
    </source>
</evidence>
<evidence type="ECO:0000313" key="2">
    <source>
        <dbReference type="EMBL" id="CAI5445040.1"/>
    </source>
</evidence>
<feature type="compositionally biased region" description="Polar residues" evidence="1">
    <location>
        <begin position="173"/>
        <end position="188"/>
    </location>
</feature>
<feature type="compositionally biased region" description="Polar residues" evidence="1">
    <location>
        <begin position="54"/>
        <end position="73"/>
    </location>
</feature>
<dbReference type="Proteomes" id="UP001152747">
    <property type="component" value="Unassembled WGS sequence"/>
</dbReference>
<reference evidence="2" key="1">
    <citation type="submission" date="2022-11" db="EMBL/GenBank/DDBJ databases">
        <authorList>
            <person name="Kikuchi T."/>
        </authorList>
    </citation>
    <scope>NUCLEOTIDE SEQUENCE</scope>
    <source>
        <strain evidence="2">PS1010</strain>
    </source>
</reference>
<organism evidence="2 3">
    <name type="scientific">Caenorhabditis angaria</name>
    <dbReference type="NCBI Taxonomy" id="860376"/>
    <lineage>
        <taxon>Eukaryota</taxon>
        <taxon>Metazoa</taxon>
        <taxon>Ecdysozoa</taxon>
        <taxon>Nematoda</taxon>
        <taxon>Chromadorea</taxon>
        <taxon>Rhabditida</taxon>
        <taxon>Rhabditina</taxon>
        <taxon>Rhabditomorpha</taxon>
        <taxon>Rhabditoidea</taxon>
        <taxon>Rhabditidae</taxon>
        <taxon>Peloderinae</taxon>
        <taxon>Caenorhabditis</taxon>
    </lineage>
</organism>
<evidence type="ECO:0000313" key="3">
    <source>
        <dbReference type="Proteomes" id="UP001152747"/>
    </source>
</evidence>
<comment type="caution">
    <text evidence="2">The sequence shown here is derived from an EMBL/GenBank/DDBJ whole genome shotgun (WGS) entry which is preliminary data.</text>
</comment>
<keyword evidence="3" id="KW-1185">Reference proteome</keyword>
<accession>A0A9P1IHB7</accession>
<protein>
    <submittedName>
        <fullName evidence="2">Uncharacterized protein</fullName>
    </submittedName>
</protein>
<feature type="region of interest" description="Disordered" evidence="1">
    <location>
        <begin position="1"/>
        <end position="195"/>
    </location>
</feature>
<feature type="compositionally biased region" description="Basic and acidic residues" evidence="1">
    <location>
        <begin position="152"/>
        <end position="168"/>
    </location>
</feature>
<feature type="compositionally biased region" description="Basic and acidic residues" evidence="1">
    <location>
        <begin position="18"/>
        <end position="45"/>
    </location>
</feature>
<proteinExistence type="predicted"/>
<dbReference type="EMBL" id="CANHGI010000003">
    <property type="protein sequence ID" value="CAI5445040.1"/>
    <property type="molecule type" value="Genomic_DNA"/>
</dbReference>
<feature type="compositionally biased region" description="Polar residues" evidence="1">
    <location>
        <begin position="137"/>
        <end position="148"/>
    </location>
</feature>